<organism evidence="1 2">
    <name type="scientific">Operophtera brumata</name>
    <name type="common">Winter moth</name>
    <name type="synonym">Phalaena brumata</name>
    <dbReference type="NCBI Taxonomy" id="104452"/>
    <lineage>
        <taxon>Eukaryota</taxon>
        <taxon>Metazoa</taxon>
        <taxon>Ecdysozoa</taxon>
        <taxon>Arthropoda</taxon>
        <taxon>Hexapoda</taxon>
        <taxon>Insecta</taxon>
        <taxon>Pterygota</taxon>
        <taxon>Neoptera</taxon>
        <taxon>Endopterygota</taxon>
        <taxon>Lepidoptera</taxon>
        <taxon>Glossata</taxon>
        <taxon>Ditrysia</taxon>
        <taxon>Geometroidea</taxon>
        <taxon>Geometridae</taxon>
        <taxon>Larentiinae</taxon>
        <taxon>Operophtera</taxon>
    </lineage>
</organism>
<keyword evidence="1" id="KW-0808">Transferase</keyword>
<comment type="caution">
    <text evidence="1">The sequence shown here is derived from an EMBL/GenBank/DDBJ whole genome shotgun (WGS) entry which is preliminary data.</text>
</comment>
<name>A0A0L7LFR9_OPEBR</name>
<keyword evidence="1" id="KW-0012">Acyltransferase</keyword>
<protein>
    <submittedName>
        <fullName evidence="1">O-acyltransferase</fullName>
    </submittedName>
</protein>
<dbReference type="EMBL" id="JTDY01001281">
    <property type="protein sequence ID" value="KOB74307.1"/>
    <property type="molecule type" value="Genomic_DNA"/>
</dbReference>
<dbReference type="GO" id="GO:0016746">
    <property type="term" value="F:acyltransferase activity"/>
    <property type="evidence" value="ECO:0007669"/>
    <property type="project" value="UniProtKB-KW"/>
</dbReference>
<evidence type="ECO:0000313" key="1">
    <source>
        <dbReference type="EMBL" id="KOB74307.1"/>
    </source>
</evidence>
<gene>
    <name evidence="1" type="ORF">OBRU01_09394</name>
</gene>
<dbReference type="OrthoDB" id="7399500at2759"/>
<accession>A0A0L7LFR9</accession>
<evidence type="ECO:0000313" key="2">
    <source>
        <dbReference type="Proteomes" id="UP000037510"/>
    </source>
</evidence>
<sequence length="147" mass="16804">MSEFFHKSCYTSRSSGYKYRTLSTNTGEHSRFRSCHEGKTMDMKFKELELEINSRVEKHVKHAQKAREITHDKLNKIDAKINSVLDFFNTVTILRQSLLTAASSLASMGEKVSKIEAVLNETETSGISSKKSSFRFPGPIFEEKEIF</sequence>
<reference evidence="1 2" key="1">
    <citation type="journal article" date="2015" name="Genome Biol. Evol.">
        <title>The genome of winter moth (Operophtera brumata) provides a genomic perspective on sexual dimorphism and phenology.</title>
        <authorList>
            <person name="Derks M.F."/>
            <person name="Smit S."/>
            <person name="Salis L."/>
            <person name="Schijlen E."/>
            <person name="Bossers A."/>
            <person name="Mateman C."/>
            <person name="Pijl A.S."/>
            <person name="de Ridder D."/>
            <person name="Groenen M.A."/>
            <person name="Visser M.E."/>
            <person name="Megens H.J."/>
        </authorList>
    </citation>
    <scope>NUCLEOTIDE SEQUENCE [LARGE SCALE GENOMIC DNA]</scope>
    <source>
        <strain evidence="1">WM2013NL</strain>
        <tissue evidence="1">Head and thorax</tissue>
    </source>
</reference>
<proteinExistence type="predicted"/>
<keyword evidence="2" id="KW-1185">Reference proteome</keyword>
<dbReference type="Proteomes" id="UP000037510">
    <property type="component" value="Unassembled WGS sequence"/>
</dbReference>
<dbReference type="AlphaFoldDB" id="A0A0L7LFR9"/>